<sequence length="278" mass="31788">MDEIIEVGPECRERFLCQRDYPEFQSIGVFVAGLSDLHEIHHIKREFTQRAMFSATLDGHGLLQVAGKEYALQAQSLCYIPPHTAFEISLEPKGFRQSAWIMVDTHTTGVPGMQPWHRRCDLGSQLYHCLESLDYERNTHQSDLIRGGLIQQLSLNINRLFRNNTTMVDSRLEGLMAAVRKDPGRAWNVHDMCQHISLSSSHLHRLCQKGLGLSPKQLLLSLRMNYAQFLLQQSQRSVTDIAFSAGFSSPDYFSTVFRQQFGQSPRAYRSQFQVRAEA</sequence>
<dbReference type="SMART" id="SM00342">
    <property type="entry name" value="HTH_ARAC"/>
    <property type="match status" value="1"/>
</dbReference>
<dbReference type="PROSITE" id="PS01124">
    <property type="entry name" value="HTH_ARAC_FAMILY_2"/>
    <property type="match status" value="1"/>
</dbReference>
<feature type="domain" description="HTH araC/xylS-type" evidence="4">
    <location>
        <begin position="173"/>
        <end position="271"/>
    </location>
</feature>
<dbReference type="InterPro" id="IPR018060">
    <property type="entry name" value="HTH_AraC"/>
</dbReference>
<keyword evidence="2" id="KW-0238">DNA-binding</keyword>
<evidence type="ECO:0000256" key="3">
    <source>
        <dbReference type="ARBA" id="ARBA00023163"/>
    </source>
</evidence>
<evidence type="ECO:0000256" key="1">
    <source>
        <dbReference type="ARBA" id="ARBA00023015"/>
    </source>
</evidence>
<dbReference type="PANTHER" id="PTHR43280">
    <property type="entry name" value="ARAC-FAMILY TRANSCRIPTIONAL REGULATOR"/>
    <property type="match status" value="1"/>
</dbReference>
<dbReference type="RefSeq" id="WP_262566247.1">
    <property type="nucleotide sequence ID" value="NZ_JAPFCC010000001.1"/>
</dbReference>
<dbReference type="InterPro" id="IPR020449">
    <property type="entry name" value="Tscrpt_reg_AraC-type_HTH"/>
</dbReference>
<dbReference type="PROSITE" id="PS00041">
    <property type="entry name" value="HTH_ARAC_FAMILY_1"/>
    <property type="match status" value="1"/>
</dbReference>
<keyword evidence="3" id="KW-0804">Transcription</keyword>
<dbReference type="Gene3D" id="1.10.10.60">
    <property type="entry name" value="Homeodomain-like"/>
    <property type="match status" value="1"/>
</dbReference>
<reference evidence="5 6" key="1">
    <citation type="submission" date="2022-10" db="EMBL/GenBank/DDBJ databases">
        <title>High-quality genome sequences of two octocoral-associated bacteria, Endozoicomonas euniceicola EF212 and Endozoicomonas gorgoniicola PS125.</title>
        <authorList>
            <person name="Chiou Y.-J."/>
            <person name="Chen Y.-H."/>
        </authorList>
    </citation>
    <scope>NUCLEOTIDE SEQUENCE [LARGE SCALE GENOMIC DNA]</scope>
    <source>
        <strain evidence="5 6">PS125</strain>
    </source>
</reference>
<gene>
    <name evidence="5" type="ORF">NX722_00575</name>
</gene>
<organism evidence="5 6">
    <name type="scientific">Endozoicomonas gorgoniicola</name>
    <dbReference type="NCBI Taxonomy" id="1234144"/>
    <lineage>
        <taxon>Bacteria</taxon>
        <taxon>Pseudomonadati</taxon>
        <taxon>Pseudomonadota</taxon>
        <taxon>Gammaproteobacteria</taxon>
        <taxon>Oceanospirillales</taxon>
        <taxon>Endozoicomonadaceae</taxon>
        <taxon>Endozoicomonas</taxon>
    </lineage>
</organism>
<dbReference type="InterPro" id="IPR037923">
    <property type="entry name" value="HTH-like"/>
</dbReference>
<evidence type="ECO:0000256" key="2">
    <source>
        <dbReference type="ARBA" id="ARBA00023125"/>
    </source>
</evidence>
<evidence type="ECO:0000259" key="4">
    <source>
        <dbReference type="PROSITE" id="PS01124"/>
    </source>
</evidence>
<evidence type="ECO:0000313" key="6">
    <source>
        <dbReference type="Proteomes" id="UP001209854"/>
    </source>
</evidence>
<keyword evidence="6" id="KW-1185">Reference proteome</keyword>
<dbReference type="PANTHER" id="PTHR43280:SF2">
    <property type="entry name" value="HTH-TYPE TRANSCRIPTIONAL REGULATOR EXSA"/>
    <property type="match status" value="1"/>
</dbReference>
<proteinExistence type="predicted"/>
<evidence type="ECO:0000313" key="5">
    <source>
        <dbReference type="EMBL" id="MCW7551176.1"/>
    </source>
</evidence>
<protein>
    <submittedName>
        <fullName evidence="5">AraC family transcriptional regulator</fullName>
    </submittedName>
</protein>
<dbReference type="EMBL" id="JAPFCC010000001">
    <property type="protein sequence ID" value="MCW7551176.1"/>
    <property type="molecule type" value="Genomic_DNA"/>
</dbReference>
<dbReference type="PRINTS" id="PR00032">
    <property type="entry name" value="HTHARAC"/>
</dbReference>
<accession>A0ABT3MP98</accession>
<name>A0ABT3MP98_9GAMM</name>
<dbReference type="SUPFAM" id="SSF51215">
    <property type="entry name" value="Regulatory protein AraC"/>
    <property type="match status" value="1"/>
</dbReference>
<dbReference type="InterPro" id="IPR009057">
    <property type="entry name" value="Homeodomain-like_sf"/>
</dbReference>
<comment type="caution">
    <text evidence="5">The sequence shown here is derived from an EMBL/GenBank/DDBJ whole genome shotgun (WGS) entry which is preliminary data.</text>
</comment>
<keyword evidence="1" id="KW-0805">Transcription regulation</keyword>
<dbReference type="SUPFAM" id="SSF46689">
    <property type="entry name" value="Homeodomain-like"/>
    <property type="match status" value="1"/>
</dbReference>
<dbReference type="InterPro" id="IPR018062">
    <property type="entry name" value="HTH_AraC-typ_CS"/>
</dbReference>
<dbReference type="Proteomes" id="UP001209854">
    <property type="component" value="Unassembled WGS sequence"/>
</dbReference>
<dbReference type="Pfam" id="PF12833">
    <property type="entry name" value="HTH_18"/>
    <property type="match status" value="1"/>
</dbReference>